<dbReference type="PIRSF" id="PIRSF000654">
    <property type="entry name" value="Integrin-linked_kinase"/>
    <property type="match status" value="1"/>
</dbReference>
<reference evidence="3" key="1">
    <citation type="journal article" date="2017" name="Nat. Ecol. Evol.">
        <title>Genome expansion and lineage-specific genetic innovations in the forest pathogenic fungi Armillaria.</title>
        <authorList>
            <person name="Sipos G."/>
            <person name="Prasanna A.N."/>
            <person name="Walter M.C."/>
            <person name="O'Connor E."/>
            <person name="Balint B."/>
            <person name="Krizsan K."/>
            <person name="Kiss B."/>
            <person name="Hess J."/>
            <person name="Varga T."/>
            <person name="Slot J."/>
            <person name="Riley R."/>
            <person name="Boka B."/>
            <person name="Rigling D."/>
            <person name="Barry K."/>
            <person name="Lee J."/>
            <person name="Mihaltcheva S."/>
            <person name="LaButti K."/>
            <person name="Lipzen A."/>
            <person name="Waldron R."/>
            <person name="Moloney N.M."/>
            <person name="Sperisen C."/>
            <person name="Kredics L."/>
            <person name="Vagvoelgyi C."/>
            <person name="Patrignani A."/>
            <person name="Fitzpatrick D."/>
            <person name="Nagy I."/>
            <person name="Doyle S."/>
            <person name="Anderson J.B."/>
            <person name="Grigoriev I.V."/>
            <person name="Gueldener U."/>
            <person name="Muensterkoetter M."/>
            <person name="Nagy L.G."/>
        </authorList>
    </citation>
    <scope>NUCLEOTIDE SEQUENCE [LARGE SCALE GENOMIC DNA]</scope>
    <source>
        <strain evidence="3">28-4</strain>
    </source>
</reference>
<dbReference type="InterPro" id="IPR051681">
    <property type="entry name" value="Ser/Thr_Kinases-Pseudokinases"/>
</dbReference>
<keyword evidence="3" id="KW-1185">Reference proteome</keyword>
<feature type="domain" description="Protein kinase" evidence="1">
    <location>
        <begin position="1"/>
        <end position="223"/>
    </location>
</feature>
<evidence type="ECO:0000313" key="3">
    <source>
        <dbReference type="Proteomes" id="UP000218334"/>
    </source>
</evidence>
<keyword evidence="2" id="KW-0808">Transferase</keyword>
<dbReference type="AlphaFoldDB" id="A0A2H3AMU8"/>
<feature type="non-terminal residue" evidence="2">
    <location>
        <position position="1"/>
    </location>
</feature>
<dbReference type="PANTHER" id="PTHR44329">
    <property type="entry name" value="SERINE/THREONINE-PROTEIN KINASE TNNI3K-RELATED"/>
    <property type="match status" value="1"/>
</dbReference>
<dbReference type="PROSITE" id="PS50011">
    <property type="entry name" value="PROTEIN_KINASE_DOM"/>
    <property type="match status" value="1"/>
</dbReference>
<dbReference type="EMBL" id="KZ293515">
    <property type="protein sequence ID" value="PBK59030.1"/>
    <property type="molecule type" value="Genomic_DNA"/>
</dbReference>
<protein>
    <submittedName>
        <fullName evidence="2">Kinase-like protein</fullName>
    </submittedName>
</protein>
<keyword evidence="2" id="KW-0418">Kinase</keyword>
<sequence length="223" mass="25675">LRREALVWRQLRHENILPFLGVNSSYFEPRHCLISPWMKNGNIVHYLEKNKDHDRLKCIREIANAMDFLHSLDPQVVHGDIRGNNILVDDELRCCLADFGATIVVATQAPSRGTMTQSSSYWLAPELEVYDPTSYDQTFLSARDSYAFGCTIVEIFTLEPPFYPLYPSSIWNHIRQGKALPRPPMEIPSADSDELWELVQKCMAMEPKERPSAKDIKLRLVDI</sequence>
<dbReference type="PANTHER" id="PTHR44329:SF214">
    <property type="entry name" value="PROTEIN KINASE DOMAIN-CONTAINING PROTEIN"/>
    <property type="match status" value="1"/>
</dbReference>
<dbReference type="SUPFAM" id="SSF56112">
    <property type="entry name" value="Protein kinase-like (PK-like)"/>
    <property type="match status" value="1"/>
</dbReference>
<gene>
    <name evidence="2" type="ORF">ARMSODRAFT_899801</name>
</gene>
<evidence type="ECO:0000313" key="2">
    <source>
        <dbReference type="EMBL" id="PBK59030.1"/>
    </source>
</evidence>
<dbReference type="GO" id="GO:0005524">
    <property type="term" value="F:ATP binding"/>
    <property type="evidence" value="ECO:0007669"/>
    <property type="project" value="InterPro"/>
</dbReference>
<dbReference type="InterPro" id="IPR008266">
    <property type="entry name" value="Tyr_kinase_AS"/>
</dbReference>
<dbReference type="Proteomes" id="UP000218334">
    <property type="component" value="Unassembled WGS sequence"/>
</dbReference>
<dbReference type="InterPro" id="IPR000719">
    <property type="entry name" value="Prot_kinase_dom"/>
</dbReference>
<evidence type="ECO:0000259" key="1">
    <source>
        <dbReference type="PROSITE" id="PS50011"/>
    </source>
</evidence>
<dbReference type="STRING" id="1076256.A0A2H3AMU8"/>
<dbReference type="InterPro" id="IPR011009">
    <property type="entry name" value="Kinase-like_dom_sf"/>
</dbReference>
<dbReference type="Gene3D" id="1.10.510.10">
    <property type="entry name" value="Transferase(Phosphotransferase) domain 1"/>
    <property type="match status" value="1"/>
</dbReference>
<name>A0A2H3AMU8_9AGAR</name>
<dbReference type="InterPro" id="IPR001245">
    <property type="entry name" value="Ser-Thr/Tyr_kinase_cat_dom"/>
</dbReference>
<proteinExistence type="predicted"/>
<dbReference type="Pfam" id="PF07714">
    <property type="entry name" value="PK_Tyr_Ser-Thr"/>
    <property type="match status" value="1"/>
</dbReference>
<dbReference type="PROSITE" id="PS00109">
    <property type="entry name" value="PROTEIN_KINASE_TYR"/>
    <property type="match status" value="1"/>
</dbReference>
<dbReference type="GO" id="GO:0004674">
    <property type="term" value="F:protein serine/threonine kinase activity"/>
    <property type="evidence" value="ECO:0007669"/>
    <property type="project" value="TreeGrafter"/>
</dbReference>
<organism evidence="2 3">
    <name type="scientific">Armillaria solidipes</name>
    <dbReference type="NCBI Taxonomy" id="1076256"/>
    <lineage>
        <taxon>Eukaryota</taxon>
        <taxon>Fungi</taxon>
        <taxon>Dikarya</taxon>
        <taxon>Basidiomycota</taxon>
        <taxon>Agaricomycotina</taxon>
        <taxon>Agaricomycetes</taxon>
        <taxon>Agaricomycetidae</taxon>
        <taxon>Agaricales</taxon>
        <taxon>Marasmiineae</taxon>
        <taxon>Physalacriaceae</taxon>
        <taxon>Armillaria</taxon>
    </lineage>
</organism>
<accession>A0A2H3AMU8</accession>